<keyword evidence="4" id="KW-1185">Reference proteome</keyword>
<evidence type="ECO:0000256" key="2">
    <source>
        <dbReference type="SAM" id="SignalP"/>
    </source>
</evidence>
<sequence>MSHPFGQFCGPILFWLWTRHSVDLFASEAPASKRPPELGKLLPKLGGNLSKLGKLPLKLGGNLSKIGKLLLKLGGNLSKLGKLLSKLSSNLPGLGRNLSRLGEEPHLSTRGGRVKETSRTRQAPPQARRQPPRLGSNHSKLGKLLLKLSGNLSKIGKLLPKLGGNLSKLDSNLPGLGRNLSKLGEDPHRSTRGRRVKGEFQPPTGGV</sequence>
<evidence type="ECO:0000313" key="4">
    <source>
        <dbReference type="Proteomes" id="UP000626092"/>
    </source>
</evidence>
<comment type="caution">
    <text evidence="3">The sequence shown here is derived from an EMBL/GenBank/DDBJ whole genome shotgun (WGS) entry which is preliminary data.</text>
</comment>
<feature type="compositionally biased region" description="Basic and acidic residues" evidence="1">
    <location>
        <begin position="101"/>
        <end position="119"/>
    </location>
</feature>
<evidence type="ECO:0000256" key="1">
    <source>
        <dbReference type="SAM" id="MobiDB-lite"/>
    </source>
</evidence>
<feature type="compositionally biased region" description="Low complexity" evidence="1">
    <location>
        <begin position="121"/>
        <end position="138"/>
    </location>
</feature>
<dbReference type="AlphaFoldDB" id="A0A834LFE0"/>
<accession>A0A834LFE0</accession>
<feature type="chain" id="PRO_5032440471" evidence="2">
    <location>
        <begin position="25"/>
        <end position="207"/>
    </location>
</feature>
<gene>
    <name evidence="3" type="ORF">RHSIM_Rhsim09G0010100</name>
</gene>
<protein>
    <submittedName>
        <fullName evidence="3">Uncharacterized protein</fullName>
    </submittedName>
</protein>
<feature type="region of interest" description="Disordered" evidence="1">
    <location>
        <begin position="95"/>
        <end position="138"/>
    </location>
</feature>
<organism evidence="3 4">
    <name type="scientific">Rhododendron simsii</name>
    <name type="common">Sims's rhododendron</name>
    <dbReference type="NCBI Taxonomy" id="118357"/>
    <lineage>
        <taxon>Eukaryota</taxon>
        <taxon>Viridiplantae</taxon>
        <taxon>Streptophyta</taxon>
        <taxon>Embryophyta</taxon>
        <taxon>Tracheophyta</taxon>
        <taxon>Spermatophyta</taxon>
        <taxon>Magnoliopsida</taxon>
        <taxon>eudicotyledons</taxon>
        <taxon>Gunneridae</taxon>
        <taxon>Pentapetalae</taxon>
        <taxon>asterids</taxon>
        <taxon>Ericales</taxon>
        <taxon>Ericaceae</taxon>
        <taxon>Ericoideae</taxon>
        <taxon>Rhodoreae</taxon>
        <taxon>Rhododendron</taxon>
    </lineage>
</organism>
<feature type="signal peptide" evidence="2">
    <location>
        <begin position="1"/>
        <end position="24"/>
    </location>
</feature>
<name>A0A834LFE0_RHOSS</name>
<reference evidence="3" key="1">
    <citation type="submission" date="2019-11" db="EMBL/GenBank/DDBJ databases">
        <authorList>
            <person name="Liu Y."/>
            <person name="Hou J."/>
            <person name="Li T.-Q."/>
            <person name="Guan C.-H."/>
            <person name="Wu X."/>
            <person name="Wu H.-Z."/>
            <person name="Ling F."/>
            <person name="Zhang R."/>
            <person name="Shi X.-G."/>
            <person name="Ren J.-P."/>
            <person name="Chen E.-F."/>
            <person name="Sun J.-M."/>
        </authorList>
    </citation>
    <scope>NUCLEOTIDE SEQUENCE</scope>
    <source>
        <strain evidence="3">Adult_tree_wgs_1</strain>
        <tissue evidence="3">Leaves</tissue>
    </source>
</reference>
<proteinExistence type="predicted"/>
<evidence type="ECO:0000313" key="3">
    <source>
        <dbReference type="EMBL" id="KAF7132783.1"/>
    </source>
</evidence>
<keyword evidence="2" id="KW-0732">Signal</keyword>
<feature type="region of interest" description="Disordered" evidence="1">
    <location>
        <begin position="176"/>
        <end position="207"/>
    </location>
</feature>
<dbReference type="EMBL" id="WJXA01000009">
    <property type="protein sequence ID" value="KAF7132783.1"/>
    <property type="molecule type" value="Genomic_DNA"/>
</dbReference>
<dbReference type="Proteomes" id="UP000626092">
    <property type="component" value="Unassembled WGS sequence"/>
</dbReference>